<dbReference type="GO" id="GO:0004553">
    <property type="term" value="F:hydrolase activity, hydrolyzing O-glycosyl compounds"/>
    <property type="evidence" value="ECO:0007669"/>
    <property type="project" value="InterPro"/>
</dbReference>
<dbReference type="SMART" id="SM00642">
    <property type="entry name" value="Aamy"/>
    <property type="match status" value="1"/>
</dbReference>
<dbReference type="EC" id="2.4.1.18" evidence="10"/>
<keyword evidence="7 10" id="KW-0808">Transferase</keyword>
<comment type="caution">
    <text evidence="13">The sequence shown here is derived from an EMBL/GenBank/DDBJ whole genome shotgun (WGS) entry which is preliminary data.</text>
</comment>
<evidence type="ECO:0000256" key="2">
    <source>
        <dbReference type="ARBA" id="ARBA00002953"/>
    </source>
</evidence>
<dbReference type="EMBL" id="QASN01000020">
    <property type="protein sequence ID" value="PTU73895.1"/>
    <property type="molecule type" value="Genomic_DNA"/>
</dbReference>
<dbReference type="SUPFAM" id="SSF81296">
    <property type="entry name" value="E set domains"/>
    <property type="match status" value="2"/>
</dbReference>
<dbReference type="InterPro" id="IPR013783">
    <property type="entry name" value="Ig-like_fold"/>
</dbReference>
<dbReference type="InterPro" id="IPR006407">
    <property type="entry name" value="GlgB"/>
</dbReference>
<dbReference type="InterPro" id="IPR014756">
    <property type="entry name" value="Ig_E-set"/>
</dbReference>
<dbReference type="GO" id="GO:0043169">
    <property type="term" value="F:cation binding"/>
    <property type="evidence" value="ECO:0007669"/>
    <property type="project" value="InterPro"/>
</dbReference>
<dbReference type="InterPro" id="IPR037439">
    <property type="entry name" value="Branching_enzy"/>
</dbReference>
<dbReference type="GO" id="GO:0003844">
    <property type="term" value="F:1,4-alpha-glucan branching enzyme activity"/>
    <property type="evidence" value="ECO:0007669"/>
    <property type="project" value="UniProtKB-UniRule"/>
</dbReference>
<dbReference type="NCBIfam" id="TIGR01515">
    <property type="entry name" value="branching_enzym"/>
    <property type="match status" value="1"/>
</dbReference>
<gene>
    <name evidence="10" type="primary">glgB</name>
    <name evidence="13" type="ORF">DBO85_15870</name>
</gene>
<keyword evidence="8 10" id="KW-0320">Glycogen biosynthesis</keyword>
<dbReference type="NCBIfam" id="NF003811">
    <property type="entry name" value="PRK05402.1"/>
    <property type="match status" value="1"/>
</dbReference>
<dbReference type="UniPathway" id="UPA00164"/>
<evidence type="ECO:0000313" key="14">
    <source>
        <dbReference type="Proteomes" id="UP000244064"/>
    </source>
</evidence>
<dbReference type="FunFam" id="2.60.40.10:FF:000169">
    <property type="entry name" value="1,4-alpha-glucan branching enzyme GlgB"/>
    <property type="match status" value="1"/>
</dbReference>
<dbReference type="InterPro" id="IPR006047">
    <property type="entry name" value="GH13_cat_dom"/>
</dbReference>
<evidence type="ECO:0000256" key="10">
    <source>
        <dbReference type="HAMAP-Rule" id="MF_00685"/>
    </source>
</evidence>
<evidence type="ECO:0000313" key="13">
    <source>
        <dbReference type="EMBL" id="PTU73895.1"/>
    </source>
</evidence>
<sequence>MAGGRALTTEQAAPGLARNDLEALIAATHPDPFAVLGPHRDAEGYCVRAYLPGALSVELIASDDGRTLCRMHDEQAPGLFEARLEQPCAYRLRIRWAGGEQETEDPYSFGPLLGEVDTYLFSEGNHRDLGHCLGAQCLSVDGISGVRFALWAPNARRVSVVGDFNSWDGRRHPMRLRHPSGIWELFIPRLQPGERYKYEILGHGGILPLKADPMARATTLPPDTSSRIEAPLQHEWLDQQWMAERVRRQAVDAPISIYELHVGSWRRDGGDEGRLYDWHELAERLIPYVCDLGFTHIELMPVMEHPFGGSWGYQLLSQFAPSARYGSPHDFATFVDACHQAGIGVILDWVPAHFPTDDHGLGRFDGTALYEYAHPFEGFHQDWDTYIYNLGRTEVHGFMLASALYWLREFHVDALRVDAVASMLYRDYSRKDGEWIPNCHGGRENLEAIDFIRHLADVTKSEIPGALIIAEESTAWPGVSKPTAEGGLGFDFKWNMGWMHDTLKYIEEDPVNRRYHHDKMTFGLIYAFSEHFVLPISHDEVVHGKRALIDKMPGDRWQQFANLRAYLSFMWTHPGKKLLFMGCEFGQWREWSHDRELDWYLLGYPDHQGLQQLVRDLNRLYREQPALHQRDCSPEGFRWLIGDDSANSVFAWLRLDAQGRPLLVVGNFTPVVRTDYRIGVPLPGRWRELLNSDAECYAGSNIGNGPGIDSNPIEAHGEAQSLSLTLPPLGMLILAPQE</sequence>
<dbReference type="NCBIfam" id="NF008967">
    <property type="entry name" value="PRK12313.1"/>
    <property type="match status" value="1"/>
</dbReference>
<dbReference type="CDD" id="cd02855">
    <property type="entry name" value="E_set_GBE_prok_N"/>
    <property type="match status" value="1"/>
</dbReference>
<keyword evidence="6 10" id="KW-0328">Glycosyltransferase</keyword>
<name>A0A2T5P881_9PSED</name>
<accession>A0A2T5P881</accession>
<evidence type="ECO:0000256" key="3">
    <source>
        <dbReference type="ARBA" id="ARBA00004964"/>
    </source>
</evidence>
<evidence type="ECO:0000256" key="11">
    <source>
        <dbReference type="PIRSR" id="PIRSR000463-1"/>
    </source>
</evidence>
<dbReference type="FunFam" id="2.60.40.1180:FF:000002">
    <property type="entry name" value="1,4-alpha-glucan branching enzyme GlgB"/>
    <property type="match status" value="1"/>
</dbReference>
<organism evidence="13 14">
    <name type="scientific">Pseudomonas mangrovi</name>
    <dbReference type="NCBI Taxonomy" id="2161748"/>
    <lineage>
        <taxon>Bacteria</taxon>
        <taxon>Pseudomonadati</taxon>
        <taxon>Pseudomonadota</taxon>
        <taxon>Gammaproteobacteria</taxon>
        <taxon>Pseudomonadales</taxon>
        <taxon>Pseudomonadaceae</taxon>
        <taxon>Pseudomonas</taxon>
    </lineage>
</organism>
<dbReference type="AlphaFoldDB" id="A0A2T5P881"/>
<comment type="subunit">
    <text evidence="10">Monomer.</text>
</comment>
<keyword evidence="9 10" id="KW-0119">Carbohydrate metabolism</keyword>
<dbReference type="OrthoDB" id="9800174at2"/>
<comment type="catalytic activity">
    <reaction evidence="1 10">
        <text>Transfers a segment of a (1-&gt;4)-alpha-D-glucan chain to a primary hydroxy group in a similar glucan chain.</text>
        <dbReference type="EC" id="2.4.1.18"/>
    </reaction>
</comment>
<feature type="active site" description="Nucleophile" evidence="10 11">
    <location>
        <position position="418"/>
    </location>
</feature>
<dbReference type="Pfam" id="PF02922">
    <property type="entry name" value="CBM_48"/>
    <property type="match status" value="1"/>
</dbReference>
<dbReference type="Gene3D" id="2.60.40.1180">
    <property type="entry name" value="Golgi alpha-mannosidase II"/>
    <property type="match status" value="1"/>
</dbReference>
<feature type="domain" description="Glycosyl hydrolase family 13 catalytic" evidence="12">
    <location>
        <begin position="259"/>
        <end position="638"/>
    </location>
</feature>
<dbReference type="PIRSF" id="PIRSF000463">
    <property type="entry name" value="GlgB"/>
    <property type="match status" value="1"/>
</dbReference>
<evidence type="ECO:0000259" key="12">
    <source>
        <dbReference type="SMART" id="SM00642"/>
    </source>
</evidence>
<keyword evidence="5 10" id="KW-0321">Glycogen metabolism</keyword>
<dbReference type="FunFam" id="3.20.20.80:FF:000003">
    <property type="entry name" value="1,4-alpha-glucan branching enzyme GlgB"/>
    <property type="match status" value="1"/>
</dbReference>
<dbReference type="Pfam" id="PF22019">
    <property type="entry name" value="GlgB_N"/>
    <property type="match status" value="1"/>
</dbReference>
<dbReference type="InterPro" id="IPR013780">
    <property type="entry name" value="Glyco_hydro_b"/>
</dbReference>
<feature type="active site" description="Proton donor" evidence="10 11">
    <location>
        <position position="471"/>
    </location>
</feature>
<comment type="pathway">
    <text evidence="3 10">Glycan biosynthesis; glycogen biosynthesis.</text>
</comment>
<protein>
    <recommendedName>
        <fullName evidence="10">1,4-alpha-glucan branching enzyme GlgB</fullName>
        <ecNumber evidence="10">2.4.1.18</ecNumber>
    </recommendedName>
    <alternativeName>
        <fullName evidence="10">1,4-alpha-D-glucan:1,4-alpha-D-glucan 6-glucosyl-transferase</fullName>
    </alternativeName>
    <alternativeName>
        <fullName evidence="10">Alpha-(1-&gt;4)-glucan branching enzyme</fullName>
    </alternativeName>
    <alternativeName>
        <fullName evidence="10">Glycogen branching enzyme</fullName>
        <shortName evidence="10">BE</shortName>
    </alternativeName>
</protein>
<dbReference type="Proteomes" id="UP000244064">
    <property type="component" value="Unassembled WGS sequence"/>
</dbReference>
<dbReference type="InterPro" id="IPR054169">
    <property type="entry name" value="GlgB_N"/>
</dbReference>
<dbReference type="Gene3D" id="2.60.40.10">
    <property type="entry name" value="Immunoglobulins"/>
    <property type="match status" value="2"/>
</dbReference>
<dbReference type="GO" id="GO:0005978">
    <property type="term" value="P:glycogen biosynthetic process"/>
    <property type="evidence" value="ECO:0007669"/>
    <property type="project" value="UniProtKB-UniRule"/>
</dbReference>
<dbReference type="HAMAP" id="MF_00685">
    <property type="entry name" value="GlgB"/>
    <property type="match status" value="1"/>
</dbReference>
<dbReference type="GO" id="GO:0005829">
    <property type="term" value="C:cytosol"/>
    <property type="evidence" value="ECO:0007669"/>
    <property type="project" value="TreeGrafter"/>
</dbReference>
<dbReference type="PANTHER" id="PTHR43651">
    <property type="entry name" value="1,4-ALPHA-GLUCAN-BRANCHING ENZYME"/>
    <property type="match status" value="1"/>
</dbReference>
<evidence type="ECO:0000256" key="7">
    <source>
        <dbReference type="ARBA" id="ARBA00022679"/>
    </source>
</evidence>
<evidence type="ECO:0000256" key="9">
    <source>
        <dbReference type="ARBA" id="ARBA00023277"/>
    </source>
</evidence>
<dbReference type="InterPro" id="IPR044143">
    <property type="entry name" value="GlgB_N_E_set_prok"/>
</dbReference>
<comment type="function">
    <text evidence="2 10">Catalyzes the formation of the alpha-1,6-glucosidic linkages in glycogen by scission of a 1,4-alpha-linked oligosaccharide from growing alpha-1,4-glucan chains and the subsequent attachment of the oligosaccharide to the alpha-1,6 position.</text>
</comment>
<evidence type="ECO:0000256" key="8">
    <source>
        <dbReference type="ARBA" id="ARBA00023056"/>
    </source>
</evidence>
<reference evidence="13 14" key="1">
    <citation type="submission" date="2018-04" db="EMBL/GenBank/DDBJ databases">
        <title>Pseudomonas sp. nov., isolated from mangrove soil.</title>
        <authorList>
            <person name="Chen C."/>
        </authorList>
    </citation>
    <scope>NUCLEOTIDE SEQUENCE [LARGE SCALE GENOMIC DNA]</scope>
    <source>
        <strain evidence="13 14">TC-11</strain>
    </source>
</reference>
<evidence type="ECO:0000256" key="6">
    <source>
        <dbReference type="ARBA" id="ARBA00022676"/>
    </source>
</evidence>
<dbReference type="SUPFAM" id="SSF51011">
    <property type="entry name" value="Glycosyl hydrolase domain"/>
    <property type="match status" value="1"/>
</dbReference>
<proteinExistence type="inferred from homology"/>
<evidence type="ECO:0000256" key="4">
    <source>
        <dbReference type="ARBA" id="ARBA00009000"/>
    </source>
</evidence>
<evidence type="ECO:0000256" key="1">
    <source>
        <dbReference type="ARBA" id="ARBA00000826"/>
    </source>
</evidence>
<dbReference type="Pfam" id="PF00128">
    <property type="entry name" value="Alpha-amylase"/>
    <property type="match status" value="1"/>
</dbReference>
<dbReference type="SUPFAM" id="SSF51445">
    <property type="entry name" value="(Trans)glycosidases"/>
    <property type="match status" value="1"/>
</dbReference>
<comment type="similarity">
    <text evidence="4 10">Belongs to the glycosyl hydrolase 13 family. GlgB subfamily.</text>
</comment>
<dbReference type="PANTHER" id="PTHR43651:SF3">
    <property type="entry name" value="1,4-ALPHA-GLUCAN-BRANCHING ENZYME"/>
    <property type="match status" value="1"/>
</dbReference>
<dbReference type="CDD" id="cd11322">
    <property type="entry name" value="AmyAc_Glg_BE"/>
    <property type="match status" value="1"/>
</dbReference>
<dbReference type="InterPro" id="IPR004193">
    <property type="entry name" value="Glyco_hydro_13_N"/>
</dbReference>
<dbReference type="InterPro" id="IPR017853">
    <property type="entry name" value="GH"/>
</dbReference>
<dbReference type="Gene3D" id="3.20.20.80">
    <property type="entry name" value="Glycosidases"/>
    <property type="match status" value="1"/>
</dbReference>
<evidence type="ECO:0000256" key="5">
    <source>
        <dbReference type="ARBA" id="ARBA00022600"/>
    </source>
</evidence>
<keyword evidence="14" id="KW-1185">Reference proteome</keyword>
<dbReference type="InterPro" id="IPR006048">
    <property type="entry name" value="A-amylase/branching_C"/>
</dbReference>
<dbReference type="Pfam" id="PF02806">
    <property type="entry name" value="Alpha-amylase_C"/>
    <property type="match status" value="1"/>
</dbReference>